<dbReference type="GO" id="GO:0005319">
    <property type="term" value="F:lipid transporter activity"/>
    <property type="evidence" value="ECO:0007669"/>
    <property type="project" value="TreeGrafter"/>
</dbReference>
<keyword evidence="4 10" id="KW-0812">Transmembrane</keyword>
<dbReference type="InterPro" id="IPR027417">
    <property type="entry name" value="P-loop_NTPase"/>
</dbReference>
<dbReference type="GO" id="GO:0016887">
    <property type="term" value="F:ATP hydrolysis activity"/>
    <property type="evidence" value="ECO:0007669"/>
    <property type="project" value="InterPro"/>
</dbReference>
<dbReference type="FunFam" id="3.40.50.300:FF:000933">
    <property type="entry name" value="ABC transporter A family member 7"/>
    <property type="match status" value="1"/>
</dbReference>
<evidence type="ECO:0000256" key="2">
    <source>
        <dbReference type="ARBA" id="ARBA00008869"/>
    </source>
</evidence>
<evidence type="ECO:0000256" key="1">
    <source>
        <dbReference type="ARBA" id="ARBA00004141"/>
    </source>
</evidence>
<keyword evidence="3" id="KW-0813">Transport</keyword>
<evidence type="ECO:0000256" key="4">
    <source>
        <dbReference type="ARBA" id="ARBA00022692"/>
    </source>
</evidence>
<feature type="transmembrane region" description="Helical" evidence="10">
    <location>
        <begin position="1112"/>
        <end position="1135"/>
    </location>
</feature>
<dbReference type="CDD" id="cd03263">
    <property type="entry name" value="ABC_subfamily_A"/>
    <property type="match status" value="2"/>
</dbReference>
<feature type="transmembrane region" description="Helical" evidence="10">
    <location>
        <begin position="316"/>
        <end position="341"/>
    </location>
</feature>
<feature type="domain" description="ABC transporter" evidence="11">
    <location>
        <begin position="1284"/>
        <end position="1521"/>
    </location>
</feature>
<dbReference type="OrthoDB" id="10255969at2759"/>
<keyword evidence="5" id="KW-0677">Repeat</keyword>
<accession>I7M3V5</accession>
<dbReference type="GeneID" id="7832441"/>
<evidence type="ECO:0000313" key="12">
    <source>
        <dbReference type="EMBL" id="EAS04370.1"/>
    </source>
</evidence>
<sequence length="1733" mass="198356">MFYIHLKCLLKKNLILWQRDKLGTICELLIPLLFCFIVFLLRLSITKESVEAIDYLPISQTLTPGWDQSLIANGIHSTIKDCTDKNYGGKVGLAPNIPLTQSIANILKQYPDISVAFFNDKTEFDHHITRDGYISEYPPQICFGIIFTEWENGNYNYQISFNLTLATEVPYQKETNQLYKEQDSLINDYINSGFTRIVNFVSNIILQQESGNQNLKITPKLSPIKRAAYTKDVIATTLGSYMNFYIVLPMIASFLRFTSRILNEKEKRIREGMMMMGLGKAPFYLSWVITYLVYYFFLSILVTILFKFLVLTYTNFFVFFFFYYLFCISLLAQSLFITVFFTNQRPGILTATVFFLLQFIFVMFVMSKYNPTNSEYQISSIFPQSAVGLAARIFLIYEGLQQNLGFGDVNKLVDYQKLIYSFNSCIINSVIYLVLFLYLDQVFPNEFGQKKHPLFFLGINYSSNIKKSQQTPIKQEDVETLIEDVDAEKKKQESEGKTIQIKDLEKIYQTDGQQKVAVNRINLQMYSGQVFSFLGHNGAGKTTTMSILTGMLTPTSGTAYIKGLDIRKDMDQIRKFLGVCPQHDILFDQLTVKEHLELFATLKGMPSDKIESAVTKIIKDVDLVEKTNIISSSLSGGQKRKLSVAIAFIGGSDVIILDEPTSGMDVSARRHIWDMLKNYKSSKIIILTTHFMDEADYLGDRIGIISDGKIKCIGSNVFLKDSYGAGYNFTFVKEENNSPSQPIIELMKKYIPDCEIISDVSAEVAFQVPKKHVPVFKELFENIEKNKKSLMIRSYGVSNTTLEQVFLKVASMNENHFILERRQSNAKEQQSNIDFDFSKERISGNFNIFKTHLLALMKKRYNYFKRDTRSFVCELFLPIIMIVVGCFASSTTNFSDWPNLQLTFDQYDDFNQIYLGGQTNNIQNYLHTYSNVEYLQSASSSVQDFNNEIFEKKTTDLKIGIYVMNDLPTDYQYYSFVNSINPNMAPISINMMNNAIINKILGRNINIIVNNQPLLLTSYTMGFSGIIKGNMISIIFSIGMAFIPASLITYIVREREEHIKHQQIVSGVSLLAYWLSNFIVDLLKYLVPALISPFFVYAFDLTAVTENGNFKYFYLLFVIYGPSMIAFVYVCSFLHKDYGNAQLIQFFFNFIVGGIGSVTFAVLRLVDTTKYIAIHLHYIFRIFPCFSYAYGITNLSSIKAYQILYNYGHLPSQMDMDIAGGDIVFLCVMFIFFLIVLFAIEYFRARKTVLNRESNFPYIPKPMDNDVQSEKNLIETANPSEYTILVRNLRKVFIQNNGKPKVAVDNINFGLKYGEVFCFLGTNGAGKTTTMRMLTGEETIGSGEAYIEGFRIPEQMSIAQQYIGYCPQFDALLDNLTAREHLELYAAIKGIPQEMIPRAVDEKLDEMNLRKFEHICSRTYSGGNKRKLSVAIAMLANPPIVFLDEPSTGMDPGNRRFMWDVISRIATLRKKSSIILTTHSMEEAEALGTKVGIVVSGNLQCLGSIQHLKNKFGKGYELDIKTNLPSMQELSQIACGKSLNEEVNSENIQGILKDINQVNFNEQISEKGFASQIFYEIQNSNFVELQLLLEKIYLYNLNYKILQFLQQNTEYFNILEQFNNFMKVQIATKKTIGEIFGLMYESQEKLHVSSYMVNQTTLEQIFNQIANKFEQLDQQQKGSAIVNIQDQTKKTYLPKTQSSNEAQHNQNLEDNMINIEQPAIIQLQVMPINTRQN</sequence>
<feature type="transmembrane region" description="Helical" evidence="10">
    <location>
        <begin position="283"/>
        <end position="310"/>
    </location>
</feature>
<keyword evidence="7" id="KW-0067">ATP-binding</keyword>
<dbReference type="HOGENOM" id="CLU_000604_19_1_1"/>
<dbReference type="PROSITE" id="PS00211">
    <property type="entry name" value="ABC_TRANSPORTER_1"/>
    <property type="match status" value="2"/>
</dbReference>
<dbReference type="InterPro" id="IPR003593">
    <property type="entry name" value="AAA+_ATPase"/>
</dbReference>
<dbReference type="InterPro" id="IPR017871">
    <property type="entry name" value="ABC_transporter-like_CS"/>
</dbReference>
<dbReference type="GO" id="GO:0016020">
    <property type="term" value="C:membrane"/>
    <property type="evidence" value="ECO:0007669"/>
    <property type="project" value="UniProtKB-SubCell"/>
</dbReference>
<dbReference type="eggNOG" id="KOG0059">
    <property type="taxonomic scope" value="Eukaryota"/>
</dbReference>
<dbReference type="Gene3D" id="3.40.50.300">
    <property type="entry name" value="P-loop containing nucleotide triphosphate hydrolases"/>
    <property type="match status" value="2"/>
</dbReference>
<evidence type="ECO:0000313" key="13">
    <source>
        <dbReference type="Proteomes" id="UP000009168"/>
    </source>
</evidence>
<keyword evidence="8 10" id="KW-1133">Transmembrane helix</keyword>
<dbReference type="EMBL" id="GG662449">
    <property type="protein sequence ID" value="EAS04370.1"/>
    <property type="molecule type" value="Genomic_DNA"/>
</dbReference>
<dbReference type="InParanoid" id="I7M3V5"/>
<evidence type="ECO:0000256" key="8">
    <source>
        <dbReference type="ARBA" id="ARBA00022989"/>
    </source>
</evidence>
<comment type="subcellular location">
    <subcellularLocation>
        <location evidence="1">Membrane</location>
        <topology evidence="1">Multi-pass membrane protein</topology>
    </subcellularLocation>
</comment>
<dbReference type="FunFam" id="3.40.50.300:FF:000335">
    <property type="entry name" value="ATP binding cassette subfamily A member 5"/>
    <property type="match status" value="1"/>
</dbReference>
<feature type="transmembrane region" description="Helical" evidence="10">
    <location>
        <begin position="348"/>
        <end position="366"/>
    </location>
</feature>
<feature type="transmembrane region" description="Helical" evidence="10">
    <location>
        <begin position="241"/>
        <end position="262"/>
    </location>
</feature>
<feature type="transmembrane region" description="Helical" evidence="10">
    <location>
        <begin position="1147"/>
        <end position="1166"/>
    </location>
</feature>
<evidence type="ECO:0000256" key="10">
    <source>
        <dbReference type="SAM" id="Phobius"/>
    </source>
</evidence>
<gene>
    <name evidence="12" type="ORF">TTHERM_00301870</name>
</gene>
<dbReference type="GO" id="GO:0005524">
    <property type="term" value="F:ATP binding"/>
    <property type="evidence" value="ECO:0007669"/>
    <property type="project" value="UniProtKB-KW"/>
</dbReference>
<evidence type="ECO:0000256" key="6">
    <source>
        <dbReference type="ARBA" id="ARBA00022741"/>
    </source>
</evidence>
<reference evidence="13" key="1">
    <citation type="journal article" date="2006" name="PLoS Biol.">
        <title>Macronuclear genome sequence of the ciliate Tetrahymena thermophila, a model eukaryote.</title>
        <authorList>
            <person name="Eisen J.A."/>
            <person name="Coyne R.S."/>
            <person name="Wu M."/>
            <person name="Wu D."/>
            <person name="Thiagarajan M."/>
            <person name="Wortman J.R."/>
            <person name="Badger J.H."/>
            <person name="Ren Q."/>
            <person name="Amedeo P."/>
            <person name="Jones K.M."/>
            <person name="Tallon L.J."/>
            <person name="Delcher A.L."/>
            <person name="Salzberg S.L."/>
            <person name="Silva J.C."/>
            <person name="Haas B.J."/>
            <person name="Majoros W.H."/>
            <person name="Farzad M."/>
            <person name="Carlton J.M."/>
            <person name="Smith R.K. Jr."/>
            <person name="Garg J."/>
            <person name="Pearlman R.E."/>
            <person name="Karrer K.M."/>
            <person name="Sun L."/>
            <person name="Manning G."/>
            <person name="Elde N.C."/>
            <person name="Turkewitz A.P."/>
            <person name="Asai D.J."/>
            <person name="Wilkes D.E."/>
            <person name="Wang Y."/>
            <person name="Cai H."/>
            <person name="Collins K."/>
            <person name="Stewart B.A."/>
            <person name="Lee S.R."/>
            <person name="Wilamowska K."/>
            <person name="Weinberg Z."/>
            <person name="Ruzzo W.L."/>
            <person name="Wloga D."/>
            <person name="Gaertig J."/>
            <person name="Frankel J."/>
            <person name="Tsao C.-C."/>
            <person name="Gorovsky M.A."/>
            <person name="Keeling P.J."/>
            <person name="Waller R.F."/>
            <person name="Patron N.J."/>
            <person name="Cherry J.M."/>
            <person name="Stover N.A."/>
            <person name="Krieger C.J."/>
            <person name="del Toro C."/>
            <person name="Ryder H.F."/>
            <person name="Williamson S.C."/>
            <person name="Barbeau R.A."/>
            <person name="Hamilton E.P."/>
            <person name="Orias E."/>
        </authorList>
    </citation>
    <scope>NUCLEOTIDE SEQUENCE [LARGE SCALE GENOMIC DNA]</scope>
    <source>
        <strain evidence="13">SB210</strain>
    </source>
</reference>
<dbReference type="SUPFAM" id="SSF52540">
    <property type="entry name" value="P-loop containing nucleoside triphosphate hydrolases"/>
    <property type="match status" value="2"/>
</dbReference>
<feature type="transmembrane region" description="Helical" evidence="10">
    <location>
        <begin position="1031"/>
        <end position="1052"/>
    </location>
</feature>
<dbReference type="RefSeq" id="XP_001024615.1">
    <property type="nucleotide sequence ID" value="XM_001024615.1"/>
</dbReference>
<proteinExistence type="inferred from homology"/>
<feature type="transmembrane region" description="Helical" evidence="10">
    <location>
        <begin position="1178"/>
        <end position="1203"/>
    </location>
</feature>
<dbReference type="PANTHER" id="PTHR19229">
    <property type="entry name" value="ATP-BINDING CASSETTE TRANSPORTER SUBFAMILY A ABCA"/>
    <property type="match status" value="1"/>
</dbReference>
<dbReference type="OMA" id="PYYCQAD"/>
<dbReference type="Pfam" id="PF00005">
    <property type="entry name" value="ABC_tran"/>
    <property type="match status" value="2"/>
</dbReference>
<evidence type="ECO:0000259" key="11">
    <source>
        <dbReference type="PROSITE" id="PS50893"/>
    </source>
</evidence>
<organism evidence="12 13">
    <name type="scientific">Tetrahymena thermophila (strain SB210)</name>
    <dbReference type="NCBI Taxonomy" id="312017"/>
    <lineage>
        <taxon>Eukaryota</taxon>
        <taxon>Sar</taxon>
        <taxon>Alveolata</taxon>
        <taxon>Ciliophora</taxon>
        <taxon>Intramacronucleata</taxon>
        <taxon>Oligohymenophorea</taxon>
        <taxon>Hymenostomatida</taxon>
        <taxon>Tetrahymenina</taxon>
        <taxon>Tetrahymenidae</taxon>
        <taxon>Tetrahymena</taxon>
    </lineage>
</organism>
<dbReference type="PROSITE" id="PS50893">
    <property type="entry name" value="ABC_TRANSPORTER_2"/>
    <property type="match status" value="2"/>
</dbReference>
<dbReference type="InterPro" id="IPR013525">
    <property type="entry name" value="ABC2_TM"/>
</dbReference>
<dbReference type="Proteomes" id="UP000009168">
    <property type="component" value="Unassembled WGS sequence"/>
</dbReference>
<dbReference type="Pfam" id="PF12698">
    <property type="entry name" value="ABC2_membrane_3"/>
    <property type="match status" value="2"/>
</dbReference>
<evidence type="ECO:0000256" key="7">
    <source>
        <dbReference type="ARBA" id="ARBA00022840"/>
    </source>
</evidence>
<dbReference type="KEGG" id="tet:TTHERM_00301870"/>
<evidence type="ECO:0000256" key="9">
    <source>
        <dbReference type="ARBA" id="ARBA00023136"/>
    </source>
</evidence>
<dbReference type="GO" id="GO:0140359">
    <property type="term" value="F:ABC-type transporter activity"/>
    <property type="evidence" value="ECO:0007669"/>
    <property type="project" value="InterPro"/>
</dbReference>
<feature type="transmembrane region" description="Helical" evidence="10">
    <location>
        <begin position="1223"/>
        <end position="1243"/>
    </location>
</feature>
<dbReference type="PANTHER" id="PTHR19229:SF36">
    <property type="entry name" value="ATP-BINDING CASSETTE SUB-FAMILY A MEMBER 2"/>
    <property type="match status" value="1"/>
</dbReference>
<feature type="transmembrane region" description="Helical" evidence="10">
    <location>
        <begin position="21"/>
        <end position="41"/>
    </location>
</feature>
<dbReference type="InterPro" id="IPR026082">
    <property type="entry name" value="ABCA"/>
</dbReference>
<keyword evidence="9 10" id="KW-0472">Membrane</keyword>
<keyword evidence="13" id="KW-1185">Reference proteome</keyword>
<dbReference type="InterPro" id="IPR003439">
    <property type="entry name" value="ABC_transporter-like_ATP-bd"/>
</dbReference>
<keyword evidence="6" id="KW-0547">Nucleotide-binding</keyword>
<name>I7M3V5_TETTS</name>
<feature type="transmembrane region" description="Helical" evidence="10">
    <location>
        <begin position="418"/>
        <end position="439"/>
    </location>
</feature>
<protein>
    <submittedName>
        <fullName evidence="12">ABC transporter family protein</fullName>
    </submittedName>
</protein>
<feature type="domain" description="ABC transporter" evidence="11">
    <location>
        <begin position="499"/>
        <end position="732"/>
    </location>
</feature>
<evidence type="ECO:0000256" key="5">
    <source>
        <dbReference type="ARBA" id="ARBA00022737"/>
    </source>
</evidence>
<comment type="similarity">
    <text evidence="2">Belongs to the ABC transporter superfamily. ABCA family.</text>
</comment>
<evidence type="ECO:0000256" key="3">
    <source>
        <dbReference type="ARBA" id="ARBA00022448"/>
    </source>
</evidence>
<dbReference type="SMART" id="SM00382">
    <property type="entry name" value="AAA"/>
    <property type="match status" value="2"/>
</dbReference>